<sequence>MIKTKKRNHYLPRFYLKGFCDSNSRVWMYDKTNPMQPVDGAPGDMGLVKKLYHLESNENAKDEIENYFEKTVETPTSPAFKRLLNKEFPNETDKQKLSLFFGMLMVRTPAYIDSLRMQHSRELNTRAKAGASNKNYFHSVYKKIHPELDETAIEKDREYILNNEISVENKDYTLATMVMLGLSIAPLLQKMKWVLIETNKGLPFITSDNFMHVSHPTLSTGFYGLGLAMCDVCVYMPLSKNLSLLMVNRNNFNENVVYDINNPPNLNGNKINLKELIESYNKKIFCECKKYVFADSDSEELKTCFNDLLNKAKLIEDNLK</sequence>
<protein>
    <recommendedName>
        <fullName evidence="3">DUF4238 domain-containing protein</fullName>
    </recommendedName>
</protein>
<dbReference type="STRING" id="66969.Lwal_2269"/>
<dbReference type="EMBL" id="LNZB01000051">
    <property type="protein sequence ID" value="KTD76547.1"/>
    <property type="molecule type" value="Genomic_DNA"/>
</dbReference>
<dbReference type="OrthoDB" id="7864018at2"/>
<dbReference type="PATRIC" id="fig|66969.6.peg.2466"/>
<dbReference type="Pfam" id="PF14022">
    <property type="entry name" value="DUF4238"/>
    <property type="match status" value="1"/>
</dbReference>
<evidence type="ECO:0000313" key="2">
    <source>
        <dbReference type="Proteomes" id="UP000054729"/>
    </source>
</evidence>
<accession>A0A0W1A6C8</accession>
<organism evidence="1 2">
    <name type="scientific">Legionella waltersii</name>
    <dbReference type="NCBI Taxonomy" id="66969"/>
    <lineage>
        <taxon>Bacteria</taxon>
        <taxon>Pseudomonadati</taxon>
        <taxon>Pseudomonadota</taxon>
        <taxon>Gammaproteobacteria</taxon>
        <taxon>Legionellales</taxon>
        <taxon>Legionellaceae</taxon>
        <taxon>Legionella</taxon>
    </lineage>
</organism>
<evidence type="ECO:0008006" key="3">
    <source>
        <dbReference type="Google" id="ProtNLM"/>
    </source>
</evidence>
<dbReference type="AlphaFoldDB" id="A0A0W1A6C8"/>
<name>A0A0W1A6C8_9GAMM</name>
<dbReference type="InterPro" id="IPR025332">
    <property type="entry name" value="DUF4238"/>
</dbReference>
<reference evidence="1 2" key="1">
    <citation type="submission" date="2015-11" db="EMBL/GenBank/DDBJ databases">
        <title>Genomic analysis of 38 Legionella species identifies large and diverse effector repertoires.</title>
        <authorList>
            <person name="Burstein D."/>
            <person name="Amaro F."/>
            <person name="Zusman T."/>
            <person name="Lifshitz Z."/>
            <person name="Cohen O."/>
            <person name="Gilbert J.A."/>
            <person name="Pupko T."/>
            <person name="Shuman H.A."/>
            <person name="Segal G."/>
        </authorList>
    </citation>
    <scope>NUCLEOTIDE SEQUENCE [LARGE SCALE GENOMIC DNA]</scope>
    <source>
        <strain evidence="1 2">ATCC 51914</strain>
    </source>
</reference>
<dbReference type="RefSeq" id="WP_058480897.1">
    <property type="nucleotide sequence ID" value="NZ_CAAAIQ010000001.1"/>
</dbReference>
<gene>
    <name evidence="1" type="ORF">Lwal_2269</name>
</gene>
<dbReference type="Proteomes" id="UP000054729">
    <property type="component" value="Unassembled WGS sequence"/>
</dbReference>
<keyword evidence="2" id="KW-1185">Reference proteome</keyword>
<evidence type="ECO:0000313" key="1">
    <source>
        <dbReference type="EMBL" id="KTD76547.1"/>
    </source>
</evidence>
<proteinExistence type="predicted"/>
<comment type="caution">
    <text evidence="1">The sequence shown here is derived from an EMBL/GenBank/DDBJ whole genome shotgun (WGS) entry which is preliminary data.</text>
</comment>